<reference evidence="5" key="2">
    <citation type="submission" date="2021-03" db="UniProtKB">
        <authorList>
            <consortium name="Ensembl"/>
        </authorList>
    </citation>
    <scope>IDENTIFICATION</scope>
</reference>
<name>A0A803JMI7_XENTR</name>
<dbReference type="AlphaFoldDB" id="A0A803JMI7"/>
<dbReference type="FunFam" id="1.10.510.10:FF:002425">
    <property type="match status" value="1"/>
</dbReference>
<evidence type="ECO:0000256" key="1">
    <source>
        <dbReference type="ARBA" id="ARBA00022741"/>
    </source>
</evidence>
<evidence type="ECO:0000313" key="5">
    <source>
        <dbReference type="Ensembl" id="ENSXETP00000109170"/>
    </source>
</evidence>
<keyword evidence="1" id="KW-0547">Nucleotide-binding</keyword>
<dbReference type="InterPro" id="IPR050122">
    <property type="entry name" value="RTK"/>
</dbReference>
<dbReference type="InterPro" id="IPR001245">
    <property type="entry name" value="Ser-Thr/Tyr_kinase_cat_dom"/>
</dbReference>
<dbReference type="GO" id="GO:0005524">
    <property type="term" value="F:ATP binding"/>
    <property type="evidence" value="ECO:0007669"/>
    <property type="project" value="UniProtKB-KW"/>
</dbReference>
<dbReference type="SUPFAM" id="SSF56112">
    <property type="entry name" value="Protein kinase-like (PK-like)"/>
    <property type="match status" value="1"/>
</dbReference>
<dbReference type="Gene3D" id="1.10.510.10">
    <property type="entry name" value="Transferase(Phosphotransferase) domain 1"/>
    <property type="match status" value="1"/>
</dbReference>
<reference evidence="5" key="1">
    <citation type="journal article" date="2010" name="Science">
        <title>The genome of the Western clawed frog Xenopus tropicalis.</title>
        <authorList>
            <person name="Hellsten U."/>
            <person name="Harland R.M."/>
            <person name="Gilchrist M.J."/>
            <person name="Hendrix D."/>
            <person name="Jurka J."/>
            <person name="Kapitonov V."/>
            <person name="Ovcharenko I."/>
            <person name="Putnam N.H."/>
            <person name="Shu S."/>
            <person name="Taher L."/>
            <person name="Blitz I.L."/>
            <person name="Blumberg B."/>
            <person name="Dichmann D.S."/>
            <person name="Dubchak I."/>
            <person name="Amaya E."/>
            <person name="Detter J.C."/>
            <person name="Fletcher R."/>
            <person name="Gerhard D.S."/>
            <person name="Goodstein D."/>
            <person name="Graves T."/>
            <person name="Grigoriev I.V."/>
            <person name="Grimwood J."/>
            <person name="Kawashima T."/>
            <person name="Lindquist E."/>
            <person name="Lucas S.M."/>
            <person name="Mead P.E."/>
            <person name="Mitros T."/>
            <person name="Ogino H."/>
            <person name="Ohta Y."/>
            <person name="Poliakov A.V."/>
            <person name="Pollet N."/>
            <person name="Robert J."/>
            <person name="Salamov A."/>
            <person name="Sater A.K."/>
            <person name="Schmutz J."/>
            <person name="Terry A."/>
            <person name="Vize P.D."/>
            <person name="Warren W.C."/>
            <person name="Wells D."/>
            <person name="Wills A."/>
            <person name="Wilson R.K."/>
            <person name="Zimmerman L.B."/>
            <person name="Zorn A.M."/>
            <person name="Grainger R."/>
            <person name="Grammer T."/>
            <person name="Khokha M.K."/>
            <person name="Richardson P.M."/>
            <person name="Rokhsar D.S."/>
        </authorList>
    </citation>
    <scope>NUCLEOTIDE SEQUENCE [LARGE SCALE GENOMIC DNA]</scope>
    <source>
        <strain evidence="5">Nigerian</strain>
    </source>
</reference>
<dbReference type="PROSITE" id="PS00109">
    <property type="entry name" value="PROTEIN_KINASE_TYR"/>
    <property type="match status" value="1"/>
</dbReference>
<feature type="domain" description="Protein kinase" evidence="4">
    <location>
        <begin position="1"/>
        <end position="146"/>
    </location>
</feature>
<organism evidence="5">
    <name type="scientific">Xenopus tropicalis</name>
    <name type="common">Western clawed frog</name>
    <name type="synonym">Silurana tropicalis</name>
    <dbReference type="NCBI Taxonomy" id="8364"/>
    <lineage>
        <taxon>Eukaryota</taxon>
        <taxon>Metazoa</taxon>
        <taxon>Chordata</taxon>
        <taxon>Craniata</taxon>
        <taxon>Vertebrata</taxon>
        <taxon>Euteleostomi</taxon>
        <taxon>Amphibia</taxon>
        <taxon>Batrachia</taxon>
        <taxon>Anura</taxon>
        <taxon>Pipoidea</taxon>
        <taxon>Pipidae</taxon>
        <taxon>Xenopodinae</taxon>
        <taxon>Xenopus</taxon>
        <taxon>Silurana</taxon>
    </lineage>
</organism>
<dbReference type="InterPro" id="IPR011009">
    <property type="entry name" value="Kinase-like_dom_sf"/>
</dbReference>
<keyword evidence="2" id="KW-0067">ATP-binding</keyword>
<evidence type="ECO:0000256" key="2">
    <source>
        <dbReference type="ARBA" id="ARBA00022840"/>
    </source>
</evidence>
<dbReference type="PANTHER" id="PTHR24416:SF46">
    <property type="entry name" value="MAST_STEM CELL GROWTH FACTOR RECEPTOR KIT"/>
    <property type="match status" value="1"/>
</dbReference>
<dbReference type="GeneTree" id="ENSGT00940000155626"/>
<dbReference type="SMART" id="SM00219">
    <property type="entry name" value="TyrKc"/>
    <property type="match status" value="1"/>
</dbReference>
<protein>
    <recommendedName>
        <fullName evidence="4">Protein kinase domain-containing protein</fullName>
    </recommendedName>
</protein>
<dbReference type="Ensembl" id="ENSXETT00000106501">
    <property type="protein sequence ID" value="ENSXETP00000109170"/>
    <property type="gene ID" value="ENSXETG00000047786"/>
</dbReference>
<dbReference type="InterPro" id="IPR000719">
    <property type="entry name" value="Prot_kinase_dom"/>
</dbReference>
<dbReference type="PROSITE" id="PS50011">
    <property type="entry name" value="PROTEIN_KINASE_DOM"/>
    <property type="match status" value="1"/>
</dbReference>
<dbReference type="GO" id="GO:0004713">
    <property type="term" value="F:protein tyrosine kinase activity"/>
    <property type="evidence" value="ECO:0007669"/>
    <property type="project" value="InterPro"/>
</dbReference>
<dbReference type="PANTHER" id="PTHR24416">
    <property type="entry name" value="TYROSINE-PROTEIN KINASE RECEPTOR"/>
    <property type="match status" value="1"/>
</dbReference>
<evidence type="ECO:0000259" key="4">
    <source>
        <dbReference type="PROSITE" id="PS50011"/>
    </source>
</evidence>
<keyword evidence="3" id="KW-0675">Receptor</keyword>
<dbReference type="InterPro" id="IPR020635">
    <property type="entry name" value="Tyr_kinase_cat_dom"/>
</dbReference>
<dbReference type="InParanoid" id="A0A803JMI7"/>
<accession>A0A803JMI7</accession>
<sequence length="203" mass="23423">MCQCEPFLSLQSISYSLYCIHRDLAARNILLAHDRETKICDFGIAGTLRHNSGYVLHGNARLAVKWMAPESMFEGVYTFESDVWSYGILLWEIFSLGKRHPNGYRMARPEFVGSFGYDLMKQCWNINPLEQPPFNKIVPLVEQQLLGCRTKHFISRDVANLKKNVREPVFVGKCELCKNFSEKYVVDTALRFVLLRGENILHS</sequence>
<dbReference type="PRINTS" id="PR00109">
    <property type="entry name" value="TYRKINASE"/>
</dbReference>
<proteinExistence type="predicted"/>
<dbReference type="InterPro" id="IPR008266">
    <property type="entry name" value="Tyr_kinase_AS"/>
</dbReference>
<evidence type="ECO:0000256" key="3">
    <source>
        <dbReference type="ARBA" id="ARBA00023170"/>
    </source>
</evidence>
<dbReference type="Pfam" id="PF07714">
    <property type="entry name" value="PK_Tyr_Ser-Thr"/>
    <property type="match status" value="1"/>
</dbReference>